<dbReference type="RefSeq" id="WP_109264757.1">
    <property type="nucleotide sequence ID" value="NZ_QEWP01000009.1"/>
</dbReference>
<dbReference type="Gene3D" id="2.60.120.260">
    <property type="entry name" value="Galactose-binding domain-like"/>
    <property type="match status" value="2"/>
</dbReference>
<reference evidence="1 2" key="1">
    <citation type="submission" date="2018-05" db="EMBL/GenBank/DDBJ databases">
        <title>Marinilabilia rubrum sp. nov., isolated from saltern sediment.</title>
        <authorList>
            <person name="Zhang R."/>
        </authorList>
    </citation>
    <scope>NUCLEOTIDE SEQUENCE [LARGE SCALE GENOMIC DNA]</scope>
    <source>
        <strain evidence="1 2">WTE16</strain>
    </source>
</reference>
<evidence type="ECO:0000313" key="2">
    <source>
        <dbReference type="Proteomes" id="UP000244956"/>
    </source>
</evidence>
<comment type="caution">
    <text evidence="1">The sequence shown here is derived from an EMBL/GenBank/DDBJ whole genome shotgun (WGS) entry which is preliminary data.</text>
</comment>
<dbReference type="AlphaFoldDB" id="A0A2U2B7I4"/>
<gene>
    <name evidence="1" type="ORF">DDZ16_12190</name>
</gene>
<protein>
    <recommendedName>
        <fullName evidence="3">Peptide-N(4)-(N-acetyl-beta-glucosaminyl)asparagine amidase</fullName>
    </recommendedName>
</protein>
<name>A0A2U2B7I4_9BACT</name>
<dbReference type="PANTHER" id="PTHR35532">
    <property type="entry name" value="SIMILAR TO POLYHYDROXYALKANOATE DEPOLYMERASE"/>
    <property type="match status" value="1"/>
</dbReference>
<dbReference type="OrthoDB" id="679512at2"/>
<dbReference type="EMBL" id="QEWP01000009">
    <property type="protein sequence ID" value="PWD99018.1"/>
    <property type="molecule type" value="Genomic_DNA"/>
</dbReference>
<evidence type="ECO:0000313" key="1">
    <source>
        <dbReference type="EMBL" id="PWD99018.1"/>
    </source>
</evidence>
<evidence type="ECO:0008006" key="3">
    <source>
        <dbReference type="Google" id="ProtNLM"/>
    </source>
</evidence>
<keyword evidence="2" id="KW-1185">Reference proteome</keyword>
<organism evidence="1 2">
    <name type="scientific">Marinilabilia rubra</name>
    <dbReference type="NCBI Taxonomy" id="2162893"/>
    <lineage>
        <taxon>Bacteria</taxon>
        <taxon>Pseudomonadati</taxon>
        <taxon>Bacteroidota</taxon>
        <taxon>Bacteroidia</taxon>
        <taxon>Marinilabiliales</taxon>
        <taxon>Marinilabiliaceae</taxon>
        <taxon>Marinilabilia</taxon>
    </lineage>
</organism>
<dbReference type="PROSITE" id="PS51257">
    <property type="entry name" value="PROKAR_LIPOPROTEIN"/>
    <property type="match status" value="1"/>
</dbReference>
<proteinExistence type="predicted"/>
<dbReference type="Proteomes" id="UP000244956">
    <property type="component" value="Unassembled WGS sequence"/>
</dbReference>
<accession>A0A2U2B7I4</accession>
<sequence>MKKHLTIIQILFLFSIASCNNREACRISPEVQARCDSIKQEISRLSTDINDTLKLEALQFLLKHVPYRTHYKVPNMGIYSDTIKKYTSTPKLQEEKLRELARLYSHQNRKEVVNDAFHLTGEQLVEHVSKVTDFYQLTPWSDQIPLHVFQEYLLPYNIYSNGNNSWINYYRKQFFQENDSAILDVPLVDAFKIVHNWIYKKTKGFRVRWGNKALNLPDLSPQTYNFLRAGSCDDISKFSLILMRSLSIPTSIDFTPTYLNRPSGHSWNIAVISEKKFIPYISNNGTPGKYKNANFKLAKVYRQSFSGQTKQQKHFSNPLKPQSSLPGFIFFSDVTDQYTETSDLVIPLKKRFFQDNNIGWLSVFTREGWAPVARAKATKNSLTFSKVGRGGVYNVLNAQGKNITKKNAPFLLKPNGEILYFIPDTSHRTTINLFRKYTFYDRNAKWLERMIGGRFEGANSPDFSDREILSEITERPSEHFNTLHIENNTHYRYVRYLSPPQSRGNVAEIIFFGSDSIQSSLKGDVIGTKNYNNVRELAFDDNPLTFVNIWKENIWVGMKFNKPEVISKIKYMPRNDMNAIQPGDEYELFYWNEEWKSLGRKTADSTTLQYDNAPSNALFWLRNHSAGREERIFSYENGKQVWW</sequence>
<dbReference type="PANTHER" id="PTHR35532:SF5">
    <property type="entry name" value="CARBOHYDRATE-BINDING DOMAIN-CONTAINING PROTEIN"/>
    <property type="match status" value="1"/>
</dbReference>